<name>A0A6A6P1F3_9PEZI</name>
<keyword evidence="3" id="KW-1185">Reference proteome</keyword>
<evidence type="ECO:0000256" key="1">
    <source>
        <dbReference type="SAM" id="MobiDB-lite"/>
    </source>
</evidence>
<dbReference type="EMBL" id="MU001679">
    <property type="protein sequence ID" value="KAF2457786.1"/>
    <property type="molecule type" value="Genomic_DNA"/>
</dbReference>
<feature type="region of interest" description="Disordered" evidence="1">
    <location>
        <begin position="1"/>
        <end position="44"/>
    </location>
</feature>
<evidence type="ECO:0000313" key="2">
    <source>
        <dbReference type="EMBL" id="KAF2457786.1"/>
    </source>
</evidence>
<accession>A0A6A6P1F3</accession>
<feature type="compositionally biased region" description="Basic and acidic residues" evidence="1">
    <location>
        <begin position="11"/>
        <end position="37"/>
    </location>
</feature>
<feature type="compositionally biased region" description="Basic and acidic residues" evidence="1">
    <location>
        <begin position="64"/>
        <end position="73"/>
    </location>
</feature>
<protein>
    <submittedName>
        <fullName evidence="2">Uncharacterized protein</fullName>
    </submittedName>
</protein>
<organism evidence="2 3">
    <name type="scientific">Lineolata rhizophorae</name>
    <dbReference type="NCBI Taxonomy" id="578093"/>
    <lineage>
        <taxon>Eukaryota</taxon>
        <taxon>Fungi</taxon>
        <taxon>Dikarya</taxon>
        <taxon>Ascomycota</taxon>
        <taxon>Pezizomycotina</taxon>
        <taxon>Dothideomycetes</taxon>
        <taxon>Dothideomycetes incertae sedis</taxon>
        <taxon>Lineolatales</taxon>
        <taxon>Lineolataceae</taxon>
        <taxon>Lineolata</taxon>
    </lineage>
</organism>
<gene>
    <name evidence="2" type="ORF">BDY21DRAFT_16587</name>
</gene>
<feature type="region of interest" description="Disordered" evidence="1">
    <location>
        <begin position="64"/>
        <end position="92"/>
    </location>
</feature>
<proteinExistence type="predicted"/>
<dbReference type="Proteomes" id="UP000799766">
    <property type="component" value="Unassembled WGS sequence"/>
</dbReference>
<dbReference type="AlphaFoldDB" id="A0A6A6P1F3"/>
<reference evidence="2" key="1">
    <citation type="journal article" date="2020" name="Stud. Mycol.">
        <title>101 Dothideomycetes genomes: a test case for predicting lifestyles and emergence of pathogens.</title>
        <authorList>
            <person name="Haridas S."/>
            <person name="Albert R."/>
            <person name="Binder M."/>
            <person name="Bloem J."/>
            <person name="Labutti K."/>
            <person name="Salamov A."/>
            <person name="Andreopoulos B."/>
            <person name="Baker S."/>
            <person name="Barry K."/>
            <person name="Bills G."/>
            <person name="Bluhm B."/>
            <person name="Cannon C."/>
            <person name="Castanera R."/>
            <person name="Culley D."/>
            <person name="Daum C."/>
            <person name="Ezra D."/>
            <person name="Gonzalez J."/>
            <person name="Henrissat B."/>
            <person name="Kuo A."/>
            <person name="Liang C."/>
            <person name="Lipzen A."/>
            <person name="Lutzoni F."/>
            <person name="Magnuson J."/>
            <person name="Mondo S."/>
            <person name="Nolan M."/>
            <person name="Ohm R."/>
            <person name="Pangilinan J."/>
            <person name="Park H.-J."/>
            <person name="Ramirez L."/>
            <person name="Alfaro M."/>
            <person name="Sun H."/>
            <person name="Tritt A."/>
            <person name="Yoshinaga Y."/>
            <person name="Zwiers L.-H."/>
            <person name="Turgeon B."/>
            <person name="Goodwin S."/>
            <person name="Spatafora J."/>
            <person name="Crous P."/>
            <person name="Grigoriev I."/>
        </authorList>
    </citation>
    <scope>NUCLEOTIDE SEQUENCE</scope>
    <source>
        <strain evidence="2">ATCC 16933</strain>
    </source>
</reference>
<sequence length="156" mass="17377">MPRPWLFPRARPGDRSNRRVETHGDKCMAHRSVDRSSRMTSPLEYASKQVGPIRNVSPCVRFRIDGEPSDNKRGLMQADDTTTKSHPAPSVQTEKRLARTCFKTCMIRTRAGCAKLDVEDPSKGFGRGFLGHANAKEEAASHGKSLDHCSVLRTLT</sequence>
<evidence type="ECO:0000313" key="3">
    <source>
        <dbReference type="Proteomes" id="UP000799766"/>
    </source>
</evidence>